<dbReference type="Gene3D" id="1.20.1250.20">
    <property type="entry name" value="MFS general substrate transporter like domains"/>
    <property type="match status" value="2"/>
</dbReference>
<evidence type="ECO:0000313" key="9">
    <source>
        <dbReference type="EMBL" id="HJD53407.1"/>
    </source>
</evidence>
<dbReference type="InterPro" id="IPR036259">
    <property type="entry name" value="MFS_trans_sf"/>
</dbReference>
<comment type="caution">
    <text evidence="9">The sequence shown here is derived from an EMBL/GenBank/DDBJ whole genome shotgun (WGS) entry which is preliminary data.</text>
</comment>
<reference evidence="9" key="2">
    <citation type="submission" date="2021-04" db="EMBL/GenBank/DDBJ databases">
        <authorList>
            <person name="Gilroy R."/>
        </authorList>
    </citation>
    <scope>NUCLEOTIDE SEQUENCE</scope>
    <source>
        <strain evidence="9">MalCec1-1739</strain>
    </source>
</reference>
<evidence type="ECO:0000256" key="7">
    <source>
        <dbReference type="SAM" id="Phobius"/>
    </source>
</evidence>
<keyword evidence="3" id="KW-1003">Cell membrane</keyword>
<dbReference type="Pfam" id="PF03825">
    <property type="entry name" value="Nuc_H_symport"/>
    <property type="match status" value="1"/>
</dbReference>
<gene>
    <name evidence="9" type="ORF">IAA93_06760</name>
</gene>
<dbReference type="PANTHER" id="PTHR23522:SF4">
    <property type="entry name" value="NUCLEOSIDE PERMEASE NUPG-RELATED"/>
    <property type="match status" value="1"/>
</dbReference>
<comment type="subcellular location">
    <subcellularLocation>
        <location evidence="1">Cell membrane</location>
        <topology evidence="1">Multi-pass membrane protein</topology>
    </subcellularLocation>
</comment>
<evidence type="ECO:0000256" key="3">
    <source>
        <dbReference type="ARBA" id="ARBA00022475"/>
    </source>
</evidence>
<organism evidence="9 10">
    <name type="scientific">Candidatus Avibacteroides avistercoris</name>
    <dbReference type="NCBI Taxonomy" id="2840690"/>
    <lineage>
        <taxon>Bacteria</taxon>
        <taxon>Pseudomonadati</taxon>
        <taxon>Bacteroidota</taxon>
        <taxon>Bacteroidia</taxon>
        <taxon>Bacteroidales</taxon>
        <taxon>Bacteroidaceae</taxon>
        <taxon>Bacteroidaceae incertae sedis</taxon>
        <taxon>Candidatus Avibacteroides</taxon>
    </lineage>
</organism>
<reference evidence="9" key="1">
    <citation type="journal article" date="2021" name="PeerJ">
        <title>Extensive microbial diversity within the chicken gut microbiome revealed by metagenomics and culture.</title>
        <authorList>
            <person name="Gilroy R."/>
            <person name="Ravi A."/>
            <person name="Getino M."/>
            <person name="Pursley I."/>
            <person name="Horton D.L."/>
            <person name="Alikhan N.F."/>
            <person name="Baker D."/>
            <person name="Gharbi K."/>
            <person name="Hall N."/>
            <person name="Watson M."/>
            <person name="Adriaenssens E.M."/>
            <person name="Foster-Nyarko E."/>
            <person name="Jarju S."/>
            <person name="Secka A."/>
            <person name="Antonio M."/>
            <person name="Oren A."/>
            <person name="Chaudhuri R.R."/>
            <person name="La Ragione R."/>
            <person name="Hildebrand F."/>
            <person name="Pallen M.J."/>
        </authorList>
    </citation>
    <scope>NUCLEOTIDE SEQUENCE</scope>
    <source>
        <strain evidence="9">MalCec1-1739</strain>
    </source>
</reference>
<dbReference type="PANTHER" id="PTHR23522">
    <property type="entry name" value="BLL5896 PROTEIN"/>
    <property type="match status" value="1"/>
</dbReference>
<feature type="transmembrane region" description="Helical" evidence="7">
    <location>
        <begin position="313"/>
        <end position="332"/>
    </location>
</feature>
<evidence type="ECO:0000256" key="6">
    <source>
        <dbReference type="ARBA" id="ARBA00023136"/>
    </source>
</evidence>
<keyword evidence="4 7" id="KW-0812">Transmembrane</keyword>
<dbReference type="GO" id="GO:0015213">
    <property type="term" value="F:uridine transmembrane transporter activity"/>
    <property type="evidence" value="ECO:0007669"/>
    <property type="project" value="TreeGrafter"/>
</dbReference>
<feature type="transmembrane region" description="Helical" evidence="7">
    <location>
        <begin position="288"/>
        <end position="307"/>
    </location>
</feature>
<feature type="transmembrane region" description="Helical" evidence="7">
    <location>
        <begin position="394"/>
        <end position="414"/>
    </location>
</feature>
<feature type="transmembrane region" description="Helical" evidence="7">
    <location>
        <begin position="139"/>
        <end position="156"/>
    </location>
</feature>
<evidence type="ECO:0000259" key="8">
    <source>
        <dbReference type="PROSITE" id="PS50850"/>
    </source>
</evidence>
<keyword evidence="6 7" id="KW-0472">Membrane</keyword>
<sequence>MDMRNRLIVMNFLQFAVWGAYLTSMGRYLGGAGLGDVIGWFYAMQGIVSLFMPAVMGIVADRWVPAQRLLGYCHLLSGLLMIAAGVYGLASGITGVEFAPLFALYSLSVAFYMPTLGLANSVAYTALDRVHLDSVKAFPPIRTFGTIGFICSMWVVDLTGFQDTAMQFVVSGLLGLLLFAYSFTLPPCPVTSGGRSKSLAEALGLKAFTLFKRRKIALFFIFSVLLGASLQITNGYANPFLDSFKSVPEYADTFGVQHSNILISLSQASEALCILMIPFFLKRYGIKTVMLIAMVAWVLRFGLFGLGDPGDGVWMFVLSMLVYGVAFDFFNISGSLFIDKETTTSMRSSAQGIFILMTNGVGATVGTLGAQAVVNSYIDMDSSLPQNEQWSHVWFIFAAYALVVAIAFAVLFRYKHDRTPVKQ</sequence>
<protein>
    <submittedName>
        <fullName evidence="9">MFS transporter</fullName>
    </submittedName>
</protein>
<dbReference type="Proteomes" id="UP000787625">
    <property type="component" value="Unassembled WGS sequence"/>
</dbReference>
<dbReference type="SUPFAM" id="SSF103473">
    <property type="entry name" value="MFS general substrate transporter"/>
    <property type="match status" value="1"/>
</dbReference>
<feature type="transmembrane region" description="Helical" evidence="7">
    <location>
        <begin position="7"/>
        <end position="28"/>
    </location>
</feature>
<feature type="transmembrane region" description="Helical" evidence="7">
    <location>
        <begin position="40"/>
        <end position="60"/>
    </location>
</feature>
<feature type="transmembrane region" description="Helical" evidence="7">
    <location>
        <begin position="353"/>
        <end position="374"/>
    </location>
</feature>
<feature type="transmembrane region" description="Helical" evidence="7">
    <location>
        <begin position="261"/>
        <end position="281"/>
    </location>
</feature>
<evidence type="ECO:0000313" key="10">
    <source>
        <dbReference type="Proteomes" id="UP000787625"/>
    </source>
</evidence>
<dbReference type="PROSITE" id="PS50850">
    <property type="entry name" value="MFS"/>
    <property type="match status" value="1"/>
</dbReference>
<dbReference type="InterPro" id="IPR004740">
    <property type="entry name" value="Nuc_H_symport"/>
</dbReference>
<dbReference type="EMBL" id="DWUP01000159">
    <property type="protein sequence ID" value="HJD53407.1"/>
    <property type="molecule type" value="Genomic_DNA"/>
</dbReference>
<dbReference type="GO" id="GO:0005886">
    <property type="term" value="C:plasma membrane"/>
    <property type="evidence" value="ECO:0007669"/>
    <property type="project" value="UniProtKB-SubCell"/>
</dbReference>
<feature type="transmembrane region" description="Helical" evidence="7">
    <location>
        <begin position="69"/>
        <end position="90"/>
    </location>
</feature>
<accession>A0A9D2ZUU0</accession>
<evidence type="ECO:0000256" key="5">
    <source>
        <dbReference type="ARBA" id="ARBA00022989"/>
    </source>
</evidence>
<dbReference type="AlphaFoldDB" id="A0A9D2ZUU0"/>
<feature type="transmembrane region" description="Helical" evidence="7">
    <location>
        <begin position="216"/>
        <end position="241"/>
    </location>
</feature>
<dbReference type="GO" id="GO:0015212">
    <property type="term" value="F:cytidine transmembrane transporter activity"/>
    <property type="evidence" value="ECO:0007669"/>
    <property type="project" value="TreeGrafter"/>
</dbReference>
<dbReference type="InterPro" id="IPR020846">
    <property type="entry name" value="MFS_dom"/>
</dbReference>
<evidence type="ECO:0000256" key="4">
    <source>
        <dbReference type="ARBA" id="ARBA00022692"/>
    </source>
</evidence>
<evidence type="ECO:0000256" key="1">
    <source>
        <dbReference type="ARBA" id="ARBA00004651"/>
    </source>
</evidence>
<keyword evidence="2" id="KW-0813">Transport</keyword>
<feature type="domain" description="Major facilitator superfamily (MFS) profile" evidence="8">
    <location>
        <begin position="215"/>
        <end position="423"/>
    </location>
</feature>
<feature type="transmembrane region" description="Helical" evidence="7">
    <location>
        <begin position="102"/>
        <end position="127"/>
    </location>
</feature>
<name>A0A9D2ZUU0_9BACT</name>
<keyword evidence="5 7" id="KW-1133">Transmembrane helix</keyword>
<evidence type="ECO:0000256" key="2">
    <source>
        <dbReference type="ARBA" id="ARBA00022448"/>
    </source>
</evidence>
<feature type="transmembrane region" description="Helical" evidence="7">
    <location>
        <begin position="168"/>
        <end position="188"/>
    </location>
</feature>
<proteinExistence type="predicted"/>